<dbReference type="GO" id="GO:0003723">
    <property type="term" value="F:RNA binding"/>
    <property type="evidence" value="ECO:0007669"/>
    <property type="project" value="InterPro"/>
</dbReference>
<dbReference type="Gene3D" id="3.30.70.660">
    <property type="entry name" value="Pseudouridine synthase I, catalytic domain, C-terminal subdomain"/>
    <property type="match status" value="1"/>
</dbReference>
<comment type="caution">
    <text evidence="4">Lacks conserved residue(s) required for the propagation of feature annotation.</text>
</comment>
<accession>A0A368KMU7</accession>
<feature type="domain" description="Pseudouridine synthase I TruA alpha/beta" evidence="8">
    <location>
        <begin position="20"/>
        <end position="109"/>
    </location>
</feature>
<evidence type="ECO:0000256" key="7">
    <source>
        <dbReference type="RuleBase" id="RU003792"/>
    </source>
</evidence>
<dbReference type="EC" id="5.4.99.12" evidence="4"/>
<evidence type="ECO:0000256" key="4">
    <source>
        <dbReference type="HAMAP-Rule" id="MF_00171"/>
    </source>
</evidence>
<evidence type="ECO:0000256" key="1">
    <source>
        <dbReference type="ARBA" id="ARBA00009375"/>
    </source>
</evidence>
<evidence type="ECO:0000256" key="2">
    <source>
        <dbReference type="ARBA" id="ARBA00022694"/>
    </source>
</evidence>
<evidence type="ECO:0000256" key="6">
    <source>
        <dbReference type="PIRSR" id="PIRSR001430-2"/>
    </source>
</evidence>
<dbReference type="InterPro" id="IPR020095">
    <property type="entry name" value="PsdUridine_synth_TruA_C"/>
</dbReference>
<dbReference type="InterPro" id="IPR020094">
    <property type="entry name" value="TruA/RsuA/RluB/E/F_N"/>
</dbReference>
<dbReference type="InterPro" id="IPR020097">
    <property type="entry name" value="PsdUridine_synth_TruA_a/b_dom"/>
</dbReference>
<feature type="domain" description="Pseudouridine synthase I TruA alpha/beta" evidence="8">
    <location>
        <begin position="155"/>
        <end position="261"/>
    </location>
</feature>
<protein>
    <recommendedName>
        <fullName evidence="4">tRNA pseudouridine synthase A</fullName>
        <ecNumber evidence="4">5.4.99.12</ecNumber>
    </recommendedName>
    <alternativeName>
        <fullName evidence="4">tRNA pseudouridine(38-40) synthase</fullName>
    </alternativeName>
    <alternativeName>
        <fullName evidence="4">tRNA pseudouridylate synthase I</fullName>
    </alternativeName>
    <alternativeName>
        <fullName evidence="4">tRNA-uridine isomerase I</fullName>
    </alternativeName>
</protein>
<dbReference type="GO" id="GO:0160147">
    <property type="term" value="F:tRNA pseudouridine(38-40) synthase activity"/>
    <property type="evidence" value="ECO:0007669"/>
    <property type="project" value="UniProtKB-EC"/>
</dbReference>
<feature type="binding site" evidence="4 6">
    <location>
        <position position="122"/>
    </location>
    <ligand>
        <name>substrate</name>
    </ligand>
</feature>
<comment type="function">
    <text evidence="4">Formation of pseudouridine at positions 38, 39 and 40 in the anticodon stem and loop of transfer RNAs.</text>
</comment>
<comment type="subunit">
    <text evidence="4">Homodimer.</text>
</comment>
<keyword evidence="3 4" id="KW-0413">Isomerase</keyword>
<keyword evidence="2 4" id="KW-0819">tRNA processing</keyword>
<comment type="catalytic activity">
    <reaction evidence="4 7">
        <text>uridine(38/39/40) in tRNA = pseudouridine(38/39/40) in tRNA</text>
        <dbReference type="Rhea" id="RHEA:22376"/>
        <dbReference type="Rhea" id="RHEA-COMP:10085"/>
        <dbReference type="Rhea" id="RHEA-COMP:10087"/>
        <dbReference type="ChEBI" id="CHEBI:65314"/>
        <dbReference type="ChEBI" id="CHEBI:65315"/>
        <dbReference type="EC" id="5.4.99.12"/>
    </reaction>
</comment>
<evidence type="ECO:0000313" key="9">
    <source>
        <dbReference type="EMBL" id="RCS41283.1"/>
    </source>
</evidence>
<evidence type="ECO:0000259" key="8">
    <source>
        <dbReference type="Pfam" id="PF01416"/>
    </source>
</evidence>
<dbReference type="OrthoDB" id="9811823at2"/>
<organism evidence="9 10">
    <name type="scientific">Bremerella cremea</name>
    <dbReference type="NCBI Taxonomy" id="1031537"/>
    <lineage>
        <taxon>Bacteria</taxon>
        <taxon>Pseudomonadati</taxon>
        <taxon>Planctomycetota</taxon>
        <taxon>Planctomycetia</taxon>
        <taxon>Pirellulales</taxon>
        <taxon>Pirellulaceae</taxon>
        <taxon>Bremerella</taxon>
    </lineage>
</organism>
<dbReference type="EMBL" id="QPEX01000045">
    <property type="protein sequence ID" value="RCS41283.1"/>
    <property type="molecule type" value="Genomic_DNA"/>
</dbReference>
<dbReference type="PIRSF" id="PIRSF001430">
    <property type="entry name" value="tRNA_psdUrid_synth"/>
    <property type="match status" value="1"/>
</dbReference>
<name>A0A368KMU7_9BACT</name>
<dbReference type="HAMAP" id="MF_00171">
    <property type="entry name" value="TruA"/>
    <property type="match status" value="1"/>
</dbReference>
<dbReference type="Pfam" id="PF01416">
    <property type="entry name" value="PseudoU_synth_1"/>
    <property type="match status" value="2"/>
</dbReference>
<dbReference type="AlphaFoldDB" id="A0A368KMU7"/>
<dbReference type="PANTHER" id="PTHR11142:SF0">
    <property type="entry name" value="TRNA PSEUDOURIDINE SYNTHASE-LIKE 1"/>
    <property type="match status" value="1"/>
</dbReference>
<evidence type="ECO:0000313" key="10">
    <source>
        <dbReference type="Proteomes" id="UP000253562"/>
    </source>
</evidence>
<feature type="active site" description="Nucleophile" evidence="4 5">
    <location>
        <position position="64"/>
    </location>
</feature>
<comment type="caution">
    <text evidence="9">The sequence shown here is derived from an EMBL/GenBank/DDBJ whole genome shotgun (WGS) entry which is preliminary data.</text>
</comment>
<dbReference type="PANTHER" id="PTHR11142">
    <property type="entry name" value="PSEUDOURIDYLATE SYNTHASE"/>
    <property type="match status" value="1"/>
</dbReference>
<evidence type="ECO:0000256" key="3">
    <source>
        <dbReference type="ARBA" id="ARBA00023235"/>
    </source>
</evidence>
<gene>
    <name evidence="4" type="primary">truA</name>
    <name evidence="9" type="ORF">DTL42_22210</name>
</gene>
<dbReference type="FunFam" id="3.30.70.580:FF:000001">
    <property type="entry name" value="tRNA pseudouridine synthase A"/>
    <property type="match status" value="1"/>
</dbReference>
<reference evidence="9 10" key="1">
    <citation type="submission" date="2018-07" db="EMBL/GenBank/DDBJ databases">
        <title>Comparative genomes isolates from brazilian mangrove.</title>
        <authorList>
            <person name="De Araujo J.E."/>
            <person name="Taketani R.G."/>
            <person name="Silva M.C.P."/>
            <person name="Lourenco M.V."/>
            <person name="Oliveira V.M."/>
            <person name="Andreote F.D."/>
        </authorList>
    </citation>
    <scope>NUCLEOTIDE SEQUENCE [LARGE SCALE GENOMIC DNA]</scope>
    <source>
        <strain evidence="9 10">HEX PRIS-MGV</strain>
    </source>
</reference>
<dbReference type="Gene3D" id="3.30.70.580">
    <property type="entry name" value="Pseudouridine synthase I, catalytic domain, N-terminal subdomain"/>
    <property type="match status" value="1"/>
</dbReference>
<dbReference type="CDD" id="cd02570">
    <property type="entry name" value="PseudoU_synth_EcTruA"/>
    <property type="match status" value="1"/>
</dbReference>
<dbReference type="InterPro" id="IPR001406">
    <property type="entry name" value="PsdUridine_synth_TruA"/>
</dbReference>
<comment type="similarity">
    <text evidence="1 4 7">Belongs to the tRNA pseudouridine synthase TruA family.</text>
</comment>
<dbReference type="NCBIfam" id="TIGR00071">
    <property type="entry name" value="hisT_truA"/>
    <property type="match status" value="1"/>
</dbReference>
<dbReference type="GO" id="GO:0031119">
    <property type="term" value="P:tRNA pseudouridine synthesis"/>
    <property type="evidence" value="ECO:0007669"/>
    <property type="project" value="UniProtKB-UniRule"/>
</dbReference>
<dbReference type="Proteomes" id="UP000253562">
    <property type="component" value="Unassembled WGS sequence"/>
</dbReference>
<proteinExistence type="inferred from homology"/>
<dbReference type="SUPFAM" id="SSF55120">
    <property type="entry name" value="Pseudouridine synthase"/>
    <property type="match status" value="1"/>
</dbReference>
<evidence type="ECO:0000256" key="5">
    <source>
        <dbReference type="PIRSR" id="PIRSR001430-1"/>
    </source>
</evidence>
<dbReference type="InterPro" id="IPR020103">
    <property type="entry name" value="PsdUridine_synth_cat_dom_sf"/>
</dbReference>
<dbReference type="RefSeq" id="WP_114372325.1">
    <property type="nucleotide sequence ID" value="NZ_QPEX01000045.1"/>
</dbReference>
<sequence>MEESGHAAAKSSGRCIKLTVAYDGTRYQGWQTQRTGPTIQSALEAAIQKISGEAVHISGSGRTDAGVHAWGQVASFHTGSSMPADVFRKALNATLPHDIVVRHACDVPTSFRPINDALSKRYRYVLQPGRINDPFALKHAWFVKRILDVESMQNAAQALIGEHDFAAFQATGSPRRSTVRTMLDATVQLHDAEERRKIFIEVEATGFLYNMVRIIAGTLVEIGQGKRPADSMAAIIASCDRLQAGMTAPAHGLYLLQVHYPPHE</sequence>